<gene>
    <name evidence="1" type="ORF">K3G42_022643</name>
</gene>
<proteinExistence type="predicted"/>
<keyword evidence="2" id="KW-1185">Reference proteome</keyword>
<accession>A0ACB8FF53</accession>
<reference evidence="1" key="1">
    <citation type="submission" date="2021-08" db="EMBL/GenBank/DDBJ databases">
        <title>The first chromosome-level gecko genome reveals the dynamic sex chromosomes of Neotropical dwarf geckos (Sphaerodactylidae: Sphaerodactylus).</title>
        <authorList>
            <person name="Pinto B.J."/>
            <person name="Keating S.E."/>
            <person name="Gamble T."/>
        </authorList>
    </citation>
    <scope>NUCLEOTIDE SEQUENCE</scope>
    <source>
        <strain evidence="1">TG3544</strain>
    </source>
</reference>
<evidence type="ECO:0000313" key="1">
    <source>
        <dbReference type="EMBL" id="KAH8003686.1"/>
    </source>
</evidence>
<comment type="caution">
    <text evidence="1">The sequence shown here is derived from an EMBL/GenBank/DDBJ whole genome shotgun (WGS) entry which is preliminary data.</text>
</comment>
<evidence type="ECO:0000313" key="2">
    <source>
        <dbReference type="Proteomes" id="UP000827872"/>
    </source>
</evidence>
<organism evidence="1 2">
    <name type="scientific">Sphaerodactylus townsendi</name>
    <dbReference type="NCBI Taxonomy" id="933632"/>
    <lineage>
        <taxon>Eukaryota</taxon>
        <taxon>Metazoa</taxon>
        <taxon>Chordata</taxon>
        <taxon>Craniata</taxon>
        <taxon>Vertebrata</taxon>
        <taxon>Euteleostomi</taxon>
        <taxon>Lepidosauria</taxon>
        <taxon>Squamata</taxon>
        <taxon>Bifurcata</taxon>
        <taxon>Gekkota</taxon>
        <taxon>Sphaerodactylidae</taxon>
        <taxon>Sphaerodactylus</taxon>
    </lineage>
</organism>
<name>A0ACB8FF53_9SAUR</name>
<protein>
    <submittedName>
        <fullName evidence="1">Uncharacterized protein</fullName>
    </submittedName>
</protein>
<dbReference type="EMBL" id="CM037622">
    <property type="protein sequence ID" value="KAH8003686.1"/>
    <property type="molecule type" value="Genomic_DNA"/>
</dbReference>
<sequence length="117" mass="13120">MNPCEEALSSLLLEDVRQRLRKAFRGPGTASAPQSSRLTANQDRGKRTVAVQEELRRAHIEGAIAWLRVELLEMRSQNHQLAQTLLDLSTGIQRLRNETEMTAPLESKTLSIAEGQE</sequence>
<dbReference type="Proteomes" id="UP000827872">
    <property type="component" value="Linkage Group LG09"/>
</dbReference>